<gene>
    <name evidence="6" type="ORF">ARD30_00515</name>
</gene>
<evidence type="ECO:0000256" key="4">
    <source>
        <dbReference type="SAM" id="SignalP"/>
    </source>
</evidence>
<dbReference type="GO" id="GO:0008933">
    <property type="term" value="F:peptidoglycan lytic transglycosylase activity"/>
    <property type="evidence" value="ECO:0007669"/>
    <property type="project" value="InterPro"/>
</dbReference>
<dbReference type="Gene3D" id="1.25.20.10">
    <property type="entry name" value="Bacterial muramidases"/>
    <property type="match status" value="1"/>
</dbReference>
<feature type="chain" id="PRO_5006207775" description="Transglycosylase SLT domain-containing protein" evidence="4">
    <location>
        <begin position="27"/>
        <end position="692"/>
    </location>
</feature>
<dbReference type="EMBL" id="LMAR01000001">
    <property type="protein sequence ID" value="KQK32298.1"/>
    <property type="molecule type" value="Genomic_DNA"/>
</dbReference>
<reference evidence="6 7" key="1">
    <citation type="submission" date="2015-10" db="EMBL/GenBank/DDBJ databases">
        <title>Draft genome of Bosea thiooxidans.</title>
        <authorList>
            <person name="Wang X."/>
        </authorList>
    </citation>
    <scope>NUCLEOTIDE SEQUENCE [LARGE SCALE GENOMIC DNA]</scope>
    <source>
        <strain evidence="6 7">CGMCC 9174</strain>
    </source>
</reference>
<keyword evidence="7" id="KW-1185">Reference proteome</keyword>
<sequence length="692" mass="75441">MASPAAARRLIGLLLPALLTASTTQAGDDGMLASQRKLAMIGDVETTGTLPPYPPASVRGEEEVSPEAVKAAVSAYRRGALAEGDGLAARIDDRSARTLLEWVAIHANAGAVPFARIDTFLREHPNYPATTRFRRRAEEALIAERKSPAIVRAFFHGQQPVSPAGRIALALALADEGKTAEAMAIIRRSWRTDPFGTGLEKIVLKTFETALTKDDHRLRTERFLFRESGEAALRNAARVSADYVVLARARLASAKARRPISEKLIAAVPAALRGDVSFAFLQAQQARRADKLDDAVKALANVPRDPALLGDGDGWWEERRIISRKLLDAGQPAKAYEVSAGHGAEDAAERIEAEWHAGFLALRFLKKADVALKHFEAAGAIAETPISVARAAYWQGRAYEEMGKTDETRAAFAKAAEQPVAYYGQLARAKLGLSGLPLRSTPAAALEALPGHRGVRLLYRIGEGELATLMLKDLAQRLHTTEALEAIAAIAQREADARALVGIGKAALQRGFPLDMAAYPTNGIPEFDVLGDPMERAIVHAIARQESAFDPTAMSHAGARGLMQMMPATARETARRAGLPFDWQKLGEDPLYAARMGAAHLNDLLKGWRGSYILSFAAYNAGSPNVKKWIAAYGDPRDPEVDAVDWVERIPFSETRNYVQRVMENLQVYRERLNQRTAYLIDFDLKRGGKKD</sequence>
<dbReference type="PANTHER" id="PTHR37423">
    <property type="entry name" value="SOLUBLE LYTIC MUREIN TRANSGLYCOSYLASE-RELATED"/>
    <property type="match status" value="1"/>
</dbReference>
<dbReference type="GO" id="GO:0004553">
    <property type="term" value="F:hydrolase activity, hydrolyzing O-glycosyl compounds"/>
    <property type="evidence" value="ECO:0007669"/>
    <property type="project" value="InterPro"/>
</dbReference>
<evidence type="ECO:0000313" key="7">
    <source>
        <dbReference type="Proteomes" id="UP000051562"/>
    </source>
</evidence>
<dbReference type="SUPFAM" id="SSF53955">
    <property type="entry name" value="Lysozyme-like"/>
    <property type="match status" value="1"/>
</dbReference>
<dbReference type="PROSITE" id="PS00922">
    <property type="entry name" value="TRANSGLYCOSYLASE"/>
    <property type="match status" value="1"/>
</dbReference>
<dbReference type="GO" id="GO:0000270">
    <property type="term" value="P:peptidoglycan metabolic process"/>
    <property type="evidence" value="ECO:0007669"/>
    <property type="project" value="InterPro"/>
</dbReference>
<evidence type="ECO:0000256" key="2">
    <source>
        <dbReference type="ARBA" id="ARBA00009387"/>
    </source>
</evidence>
<proteinExistence type="inferred from homology"/>
<dbReference type="GO" id="GO:0042597">
    <property type="term" value="C:periplasmic space"/>
    <property type="evidence" value="ECO:0007669"/>
    <property type="project" value="InterPro"/>
</dbReference>
<dbReference type="InterPro" id="IPR000189">
    <property type="entry name" value="Transglyc_AS"/>
</dbReference>
<dbReference type="RefSeq" id="WP_055726243.1">
    <property type="nucleotide sequence ID" value="NZ_LMAR01000001.1"/>
</dbReference>
<dbReference type="Pfam" id="PF01464">
    <property type="entry name" value="SLT"/>
    <property type="match status" value="1"/>
</dbReference>
<dbReference type="InterPro" id="IPR008258">
    <property type="entry name" value="Transglycosylase_SLT_dom_1"/>
</dbReference>
<dbReference type="InterPro" id="IPR023346">
    <property type="entry name" value="Lysozyme-like_dom_sf"/>
</dbReference>
<evidence type="ECO:0000256" key="1">
    <source>
        <dbReference type="ARBA" id="ARBA00007734"/>
    </source>
</evidence>
<organism evidence="6 7">
    <name type="scientific">Bosea thiooxidans</name>
    <dbReference type="NCBI Taxonomy" id="53254"/>
    <lineage>
        <taxon>Bacteria</taxon>
        <taxon>Pseudomonadati</taxon>
        <taxon>Pseudomonadota</taxon>
        <taxon>Alphaproteobacteria</taxon>
        <taxon>Hyphomicrobiales</taxon>
        <taxon>Boseaceae</taxon>
        <taxon>Bosea</taxon>
    </lineage>
</organism>
<dbReference type="SUPFAM" id="SSF48435">
    <property type="entry name" value="Bacterial muramidases"/>
    <property type="match status" value="1"/>
</dbReference>
<evidence type="ECO:0000313" key="6">
    <source>
        <dbReference type="EMBL" id="KQK32298.1"/>
    </source>
</evidence>
<comment type="similarity">
    <text evidence="1">Belongs to the transglycosylase Slt family.</text>
</comment>
<dbReference type="PANTHER" id="PTHR37423:SF2">
    <property type="entry name" value="MEMBRANE-BOUND LYTIC MUREIN TRANSGLYCOSYLASE C"/>
    <property type="match status" value="1"/>
</dbReference>
<dbReference type="GO" id="GO:0016020">
    <property type="term" value="C:membrane"/>
    <property type="evidence" value="ECO:0007669"/>
    <property type="project" value="InterPro"/>
</dbReference>
<dbReference type="CDD" id="cd13401">
    <property type="entry name" value="Slt70-like"/>
    <property type="match status" value="1"/>
</dbReference>
<evidence type="ECO:0000259" key="5">
    <source>
        <dbReference type="Pfam" id="PF01464"/>
    </source>
</evidence>
<feature type="domain" description="Transglycosylase SLT" evidence="5">
    <location>
        <begin position="535"/>
        <end position="635"/>
    </location>
</feature>
<dbReference type="Proteomes" id="UP000051562">
    <property type="component" value="Unassembled WGS sequence"/>
</dbReference>
<protein>
    <recommendedName>
        <fullName evidence="5">Transglycosylase SLT domain-containing protein</fullName>
    </recommendedName>
</protein>
<keyword evidence="3 4" id="KW-0732">Signal</keyword>
<dbReference type="STRING" id="53254.SAMN05660750_03677"/>
<dbReference type="Gene3D" id="1.10.530.10">
    <property type="match status" value="1"/>
</dbReference>
<accession>A0A0Q3T3S6</accession>
<evidence type="ECO:0000256" key="3">
    <source>
        <dbReference type="ARBA" id="ARBA00022729"/>
    </source>
</evidence>
<feature type="signal peptide" evidence="4">
    <location>
        <begin position="1"/>
        <end position="26"/>
    </location>
</feature>
<comment type="similarity">
    <text evidence="2">Belongs to the virb1 family.</text>
</comment>
<dbReference type="InterPro" id="IPR008939">
    <property type="entry name" value="Lytic_TGlycosylase_superhlx_U"/>
</dbReference>
<dbReference type="AlphaFoldDB" id="A0A0Q3T3S6"/>
<comment type="caution">
    <text evidence="6">The sequence shown here is derived from an EMBL/GenBank/DDBJ whole genome shotgun (WGS) entry which is preliminary data.</text>
</comment>
<name>A0A0Q3T3S6_9HYPH</name>